<feature type="domain" description="AAA+ ATPase" evidence="1">
    <location>
        <begin position="22"/>
        <end position="376"/>
    </location>
</feature>
<evidence type="ECO:0000259" key="1">
    <source>
        <dbReference type="SMART" id="SM00382"/>
    </source>
</evidence>
<accession>A0ABQ1ETI9</accession>
<gene>
    <name evidence="3" type="ORF">GCM10019071_15030</name>
</gene>
<organism evidence="3 4">
    <name type="scientific">Sphingobium fuliginis (strain ATCC 27551)</name>
    <dbReference type="NCBI Taxonomy" id="336203"/>
    <lineage>
        <taxon>Bacteria</taxon>
        <taxon>Pseudomonadati</taxon>
        <taxon>Pseudomonadota</taxon>
        <taxon>Alphaproteobacteria</taxon>
        <taxon>Sphingomonadales</taxon>
        <taxon>Sphingomonadaceae</taxon>
        <taxon>Sphingobium</taxon>
    </lineage>
</organism>
<sequence length="979" mass="108825">MELAPFQSRTVEVASEVLKASGSRRFLVADEVGLGKTVIARTIAQRLQTGRRRLNVMYLCPSLEIAGQNRPKFVSLTGIDPEQYDPGGDRLALVPGWLPEEGNGFRVFTFTPETSLPGWKPGPRTGRKAERELIRSALDRFPALLSAVKRLDRERAAGGRRLLADRGDLNGFTAAGIERAMRDVFDCPSESIEKAAMKWLDREDVDIVEFVGRFRSVLALAALRLRTVKPDLVVLDEFHRYADLIIPKTETSNVPLKQERARIHRLLVEALLGGDERPAVLLLSATPYRLRRLGGDEIHEVDHYRSLIDLAGFLADDDSRRAAVEDAMREYHRALQTTGTRDAIRASVLAAKERLEALLRPLMARTERALVHKEDLFDRENPQVSVETQDLVVFKHFAEAAGSEFAGWAPAMWTSIPYPAQTMQGYKVWKSLKTARPAPIEAGSGKGSLAHPQLRHLAQLVGDPGHLSLPWQPPTVAWWRLEGPWSSRRPLPGKTLLFSRWRGAPTAISALLSINLFGGLRKPKEKAPVPLLRPGGSETGALVGLFMPWPNLPLAIEPQKSSGTTLTSVRADARRQLEAYLLAKRIRVDGTEKRPTWIVAAGIEREINGTTYQGVSRLAAKATRGAKAKNWSDLPKINRVSPAEVAALSEHLLSSPGSILARCLVRHGVPQHRPRDRQRTFAFSWESLRPYLGHRVFADLIQSSSKKKRYPDALADAMLKGGFEAVLDEQMCLLSRLGDAEGLEIVEQLSAGLLDRPGLVQFRRGKANHRVPVQAVTPFASGEQSRGGKKGGRRLRSDTLRRAFNSPFWPHMLCTTSIGQEGLDFHLWCSRIVHWDLPGDPVDFEQREGRIARYGSLAVRRSLAREHGAPSLAATRGASPFGELISLARRIDSDRTGLERWWLPAEGRPTSVSFDWRFSHRAARRDRMLEDLLYYRLALGQPDPEAFVAMLRRVGADETGGRELAIDLSAISRVSAASG</sequence>
<dbReference type="SMART" id="SM00382">
    <property type="entry name" value="AAA"/>
    <property type="match status" value="1"/>
</dbReference>
<dbReference type="Gene3D" id="3.40.50.300">
    <property type="entry name" value="P-loop containing nucleotide triphosphate hydrolases"/>
    <property type="match status" value="2"/>
</dbReference>
<evidence type="ECO:0000313" key="3">
    <source>
        <dbReference type="EMBL" id="GFZ86566.1"/>
    </source>
</evidence>
<dbReference type="RefSeq" id="WP_165363340.1">
    <property type="nucleotide sequence ID" value="NZ_BMDU01000002.1"/>
</dbReference>
<dbReference type="InterPro" id="IPR003593">
    <property type="entry name" value="AAA+_ATPase"/>
</dbReference>
<dbReference type="SUPFAM" id="SSF52540">
    <property type="entry name" value="P-loop containing nucleoside triphosphate hydrolases"/>
    <property type="match status" value="2"/>
</dbReference>
<dbReference type="InterPro" id="IPR001650">
    <property type="entry name" value="Helicase_C-like"/>
</dbReference>
<dbReference type="InterPro" id="IPR014001">
    <property type="entry name" value="Helicase_ATP-bd"/>
</dbReference>
<comment type="caution">
    <text evidence="3">The sequence shown here is derived from an EMBL/GenBank/DDBJ whole genome shotgun (WGS) entry which is preliminary data.</text>
</comment>
<evidence type="ECO:0008006" key="5">
    <source>
        <dbReference type="Google" id="ProtNLM"/>
    </source>
</evidence>
<protein>
    <recommendedName>
        <fullName evidence="5">Helicase</fullName>
    </recommendedName>
</protein>
<keyword evidence="4" id="KW-1185">Reference proteome</keyword>
<dbReference type="Proteomes" id="UP000628109">
    <property type="component" value="Unassembled WGS sequence"/>
</dbReference>
<dbReference type="SMART" id="SM00487">
    <property type="entry name" value="DEXDc"/>
    <property type="match status" value="1"/>
</dbReference>
<evidence type="ECO:0000259" key="2">
    <source>
        <dbReference type="SMART" id="SM00487"/>
    </source>
</evidence>
<feature type="domain" description="Helicase ATP-binding" evidence="2">
    <location>
        <begin position="2"/>
        <end position="311"/>
    </location>
</feature>
<name>A0ABQ1ETI9_SPHSA</name>
<reference evidence="4" key="1">
    <citation type="journal article" date="2019" name="Int. J. Syst. Evol. Microbiol.">
        <title>The Global Catalogue of Microorganisms (GCM) 10K type strain sequencing project: providing services to taxonomists for standard genome sequencing and annotation.</title>
        <authorList>
            <consortium name="The Broad Institute Genomics Platform"/>
            <consortium name="The Broad Institute Genome Sequencing Center for Infectious Disease"/>
            <person name="Wu L."/>
            <person name="Ma J."/>
        </authorList>
    </citation>
    <scope>NUCLEOTIDE SEQUENCE [LARGE SCALE GENOMIC DNA]</scope>
    <source>
        <strain evidence="4">CCM 7327</strain>
    </source>
</reference>
<dbReference type="EMBL" id="BMDU01000002">
    <property type="protein sequence ID" value="GFZ86566.1"/>
    <property type="molecule type" value="Genomic_DNA"/>
</dbReference>
<evidence type="ECO:0000313" key="4">
    <source>
        <dbReference type="Proteomes" id="UP000628109"/>
    </source>
</evidence>
<dbReference type="Pfam" id="PF00271">
    <property type="entry name" value="Helicase_C"/>
    <property type="match status" value="1"/>
</dbReference>
<dbReference type="InterPro" id="IPR027417">
    <property type="entry name" value="P-loop_NTPase"/>
</dbReference>
<proteinExistence type="predicted"/>